<dbReference type="InterPro" id="IPR025110">
    <property type="entry name" value="AMP-bd_C"/>
</dbReference>
<sequence length="564" mass="62007">MSELYCPSRSPCDWEELLQVPEDTSLPRFMLDSYHPLKPQQGTPCLVEAHTGRKISINELRSRTAALASALYTQYSIGEGDVVMICSPNHVDYPIIVWAVHSLGGIVTLSNPQYTKHELLQQARLTRATLLILHSSVLDAISSDIAHLGVPSSRIISLGKRDRLWNYTIEGLIERAEHRKNPVDHSVSVGGDRVALLALSSGTTGAPKAVKLSHRGLIVNILQMAAHIKRSGNKGFSPGDVALQTLPFFHVAGFVLGLHLCLFLRMSVVVTEQYDFIRMLEDIVRFNVTTLVIVPPQAISLCKHPATNYFALNSLKKIFIGAAPVSAELQRSVATAIPNAQVGQLYGLTEASCTLTMTHGSYSSPGSVGQLLPGTEAQVVKLDGTLAGFGERGELYIKTPSVALGYLDNIEATNETFRNDNWIRTGDEVLITKNNEIFVFDRVKDVLKVRGFQVTPAELEGHLLEHSDVLDAAVIGIPHSYNGQVPFAFIVLRETAEQLINGEEHDYDGAVVLKTDILKYVSDRTAPYKRISGLEFVKSIPKTSSGKVLRRTLRKSWEKSKAKL</sequence>
<gene>
    <name evidence="3" type="ORF">BT96DRAFT_972368</name>
</gene>
<dbReference type="PANTHER" id="PTHR24096">
    <property type="entry name" value="LONG-CHAIN-FATTY-ACID--COA LIGASE"/>
    <property type="match status" value="1"/>
</dbReference>
<protein>
    <submittedName>
        <fullName evidence="3">Acetyl-CoA synthetase-like protein</fullName>
    </submittedName>
</protein>
<keyword evidence="4" id="KW-1185">Reference proteome</keyword>
<dbReference type="SUPFAM" id="SSF56801">
    <property type="entry name" value="Acetyl-CoA synthetase-like"/>
    <property type="match status" value="1"/>
</dbReference>
<evidence type="ECO:0000259" key="2">
    <source>
        <dbReference type="Pfam" id="PF13193"/>
    </source>
</evidence>
<dbReference type="InterPro" id="IPR020845">
    <property type="entry name" value="AMP-binding_CS"/>
</dbReference>
<dbReference type="InterPro" id="IPR045851">
    <property type="entry name" value="AMP-bd_C_sf"/>
</dbReference>
<feature type="domain" description="AMP-binding enzyme C-terminal" evidence="2">
    <location>
        <begin position="458"/>
        <end position="547"/>
    </location>
</feature>
<dbReference type="PANTHER" id="PTHR24096:SF422">
    <property type="entry name" value="BCDNA.GH02901"/>
    <property type="match status" value="1"/>
</dbReference>
<dbReference type="Pfam" id="PF13193">
    <property type="entry name" value="AMP-binding_C"/>
    <property type="match status" value="1"/>
</dbReference>
<dbReference type="Pfam" id="PF00501">
    <property type="entry name" value="AMP-binding"/>
    <property type="match status" value="1"/>
</dbReference>
<dbReference type="GO" id="GO:0016405">
    <property type="term" value="F:CoA-ligase activity"/>
    <property type="evidence" value="ECO:0007669"/>
    <property type="project" value="TreeGrafter"/>
</dbReference>
<dbReference type="Proteomes" id="UP000799118">
    <property type="component" value="Unassembled WGS sequence"/>
</dbReference>
<dbReference type="Gene3D" id="3.30.300.30">
    <property type="match status" value="1"/>
</dbReference>
<evidence type="ECO:0000313" key="3">
    <source>
        <dbReference type="EMBL" id="KAE9405705.1"/>
    </source>
</evidence>
<evidence type="ECO:0000313" key="4">
    <source>
        <dbReference type="Proteomes" id="UP000799118"/>
    </source>
</evidence>
<dbReference type="OrthoDB" id="6509636at2759"/>
<dbReference type="PROSITE" id="PS00455">
    <property type="entry name" value="AMP_BINDING"/>
    <property type="match status" value="1"/>
</dbReference>
<reference evidence="3" key="1">
    <citation type="journal article" date="2019" name="Environ. Microbiol.">
        <title>Fungal ecological strategies reflected in gene transcription - a case study of two litter decomposers.</title>
        <authorList>
            <person name="Barbi F."/>
            <person name="Kohler A."/>
            <person name="Barry K."/>
            <person name="Baskaran P."/>
            <person name="Daum C."/>
            <person name="Fauchery L."/>
            <person name="Ihrmark K."/>
            <person name="Kuo A."/>
            <person name="LaButti K."/>
            <person name="Lipzen A."/>
            <person name="Morin E."/>
            <person name="Grigoriev I.V."/>
            <person name="Henrissat B."/>
            <person name="Lindahl B."/>
            <person name="Martin F."/>
        </authorList>
    </citation>
    <scope>NUCLEOTIDE SEQUENCE</scope>
    <source>
        <strain evidence="3">JB14</strain>
    </source>
</reference>
<accession>A0A6A4IAG9</accession>
<proteinExistence type="predicted"/>
<evidence type="ECO:0000259" key="1">
    <source>
        <dbReference type="Pfam" id="PF00501"/>
    </source>
</evidence>
<dbReference type="InterPro" id="IPR042099">
    <property type="entry name" value="ANL_N_sf"/>
</dbReference>
<dbReference type="InterPro" id="IPR000873">
    <property type="entry name" value="AMP-dep_synth/lig_dom"/>
</dbReference>
<dbReference type="AlphaFoldDB" id="A0A6A4IAG9"/>
<dbReference type="Gene3D" id="3.40.50.12780">
    <property type="entry name" value="N-terminal domain of ligase-like"/>
    <property type="match status" value="1"/>
</dbReference>
<dbReference type="EMBL" id="ML769407">
    <property type="protein sequence ID" value="KAE9405705.1"/>
    <property type="molecule type" value="Genomic_DNA"/>
</dbReference>
<organism evidence="3 4">
    <name type="scientific">Gymnopus androsaceus JB14</name>
    <dbReference type="NCBI Taxonomy" id="1447944"/>
    <lineage>
        <taxon>Eukaryota</taxon>
        <taxon>Fungi</taxon>
        <taxon>Dikarya</taxon>
        <taxon>Basidiomycota</taxon>
        <taxon>Agaricomycotina</taxon>
        <taxon>Agaricomycetes</taxon>
        <taxon>Agaricomycetidae</taxon>
        <taxon>Agaricales</taxon>
        <taxon>Marasmiineae</taxon>
        <taxon>Omphalotaceae</taxon>
        <taxon>Gymnopus</taxon>
    </lineage>
</organism>
<name>A0A6A4IAG9_9AGAR</name>
<feature type="domain" description="AMP-dependent synthetase/ligase" evidence="1">
    <location>
        <begin position="41"/>
        <end position="407"/>
    </location>
</feature>